<dbReference type="PANTHER" id="PTHR31302:SF0">
    <property type="entry name" value="TRANSMEMBRANE PROTEIN WITH METALLOPHOSPHOESTERASE DOMAIN"/>
    <property type="match status" value="1"/>
</dbReference>
<dbReference type="InterPro" id="IPR004843">
    <property type="entry name" value="Calcineurin-like_PHP"/>
</dbReference>
<evidence type="ECO:0000313" key="3">
    <source>
        <dbReference type="Proteomes" id="UP000075604"/>
    </source>
</evidence>
<dbReference type="InterPro" id="IPR029052">
    <property type="entry name" value="Metallo-depent_PP-like"/>
</dbReference>
<comment type="caution">
    <text evidence="2">The sequence shown here is derived from an EMBL/GenBank/DDBJ whole genome shotgun (WGS) entry which is preliminary data.</text>
</comment>
<dbReference type="PANTHER" id="PTHR31302">
    <property type="entry name" value="TRANSMEMBRANE PROTEIN WITH METALLOPHOSPHOESTERASE DOMAIN-RELATED"/>
    <property type="match status" value="1"/>
</dbReference>
<dbReference type="GO" id="GO:0016787">
    <property type="term" value="F:hydrolase activity"/>
    <property type="evidence" value="ECO:0007669"/>
    <property type="project" value="InterPro"/>
</dbReference>
<accession>A0A150P6U7</accession>
<dbReference type="Gene3D" id="3.60.21.10">
    <property type="match status" value="1"/>
</dbReference>
<evidence type="ECO:0000259" key="1">
    <source>
        <dbReference type="Pfam" id="PF00149"/>
    </source>
</evidence>
<name>A0A150P6U7_SORCE</name>
<reference evidence="2 3" key="1">
    <citation type="submission" date="2014-02" db="EMBL/GenBank/DDBJ databases">
        <title>The small core and large imbalanced accessory genome model reveals a collaborative survival strategy of Sorangium cellulosum strains in nature.</title>
        <authorList>
            <person name="Han K."/>
            <person name="Peng R."/>
            <person name="Blom J."/>
            <person name="Li Y.-Z."/>
        </authorList>
    </citation>
    <scope>NUCLEOTIDE SEQUENCE [LARGE SCALE GENOMIC DNA]</scope>
    <source>
        <strain evidence="2 3">So0157-18</strain>
    </source>
</reference>
<proteinExistence type="predicted"/>
<sequence>MPAPTPLRLAWATDVHLNFLSRQDLAGFCSTLAATASDAVLFTGDIAEAASLRPLLETVARAIERPLYFVLGNHDFYRGSIAAVRAEAAELSATSPWLRWLPSIPPLELGPDTALVGHDGWADARLGNYERSPVTLNDYVLIKELAFLDRDRRRETLHRLGDEAAAYLRRVLPDALERYGRVIVATHVPPFKEACWHEGQISNDDWLPHFTCKAAGEAIREAAERHPERRIEVLCGHTHGAGVAEILPNLVVRTGGAEYGEPAVQGVIVAT</sequence>
<organism evidence="2 3">
    <name type="scientific">Sorangium cellulosum</name>
    <name type="common">Polyangium cellulosum</name>
    <dbReference type="NCBI Taxonomy" id="56"/>
    <lineage>
        <taxon>Bacteria</taxon>
        <taxon>Pseudomonadati</taxon>
        <taxon>Myxococcota</taxon>
        <taxon>Polyangia</taxon>
        <taxon>Polyangiales</taxon>
        <taxon>Polyangiaceae</taxon>
        <taxon>Sorangium</taxon>
    </lineage>
</organism>
<dbReference type="Pfam" id="PF00149">
    <property type="entry name" value="Metallophos"/>
    <property type="match status" value="1"/>
</dbReference>
<protein>
    <submittedName>
        <fullName evidence="2">Phosphoesterase</fullName>
    </submittedName>
</protein>
<dbReference type="InterPro" id="IPR051158">
    <property type="entry name" value="Metallophosphoesterase_sf"/>
</dbReference>
<dbReference type="SUPFAM" id="SSF56300">
    <property type="entry name" value="Metallo-dependent phosphatases"/>
    <property type="match status" value="1"/>
</dbReference>
<dbReference type="EMBL" id="JELX01003745">
    <property type="protein sequence ID" value="KYF51412.1"/>
    <property type="molecule type" value="Genomic_DNA"/>
</dbReference>
<gene>
    <name evidence="2" type="ORF">BE04_24865</name>
</gene>
<dbReference type="Proteomes" id="UP000075604">
    <property type="component" value="Unassembled WGS sequence"/>
</dbReference>
<dbReference type="AlphaFoldDB" id="A0A150P6U7"/>
<evidence type="ECO:0000313" key="2">
    <source>
        <dbReference type="EMBL" id="KYF51412.1"/>
    </source>
</evidence>
<feature type="domain" description="Calcineurin-like phosphoesterase" evidence="1">
    <location>
        <begin position="8"/>
        <end position="239"/>
    </location>
</feature>